<evidence type="ECO:0000256" key="1">
    <source>
        <dbReference type="SAM" id="SignalP"/>
    </source>
</evidence>
<keyword evidence="3" id="KW-1185">Reference proteome</keyword>
<dbReference type="AlphaFoldDB" id="A0A372IRP6"/>
<feature type="signal peptide" evidence="1">
    <location>
        <begin position="1"/>
        <end position="23"/>
    </location>
</feature>
<comment type="caution">
    <text evidence="2">The sequence shown here is derived from an EMBL/GenBank/DDBJ whole genome shotgun (WGS) entry which is preliminary data.</text>
</comment>
<gene>
    <name evidence="2" type="ORF">D0Y96_05590</name>
</gene>
<evidence type="ECO:0000313" key="2">
    <source>
        <dbReference type="EMBL" id="RFU17607.1"/>
    </source>
</evidence>
<reference evidence="2 3" key="1">
    <citation type="submission" date="2018-08" db="EMBL/GenBank/DDBJ databases">
        <title>Acidipila sp. 4G-K13, an acidobacterium isolated from forest soil.</title>
        <authorList>
            <person name="Gao Z.-H."/>
            <person name="Qiu L.-H."/>
        </authorList>
    </citation>
    <scope>NUCLEOTIDE SEQUENCE [LARGE SCALE GENOMIC DNA]</scope>
    <source>
        <strain evidence="2 3">4G-K13</strain>
    </source>
</reference>
<evidence type="ECO:0000313" key="3">
    <source>
        <dbReference type="Proteomes" id="UP000264702"/>
    </source>
</evidence>
<accession>A0A372IRP6</accession>
<keyword evidence="1" id="KW-0732">Signal</keyword>
<organism evidence="2 3">
    <name type="scientific">Paracidobacterium acidisoli</name>
    <dbReference type="NCBI Taxonomy" id="2303751"/>
    <lineage>
        <taxon>Bacteria</taxon>
        <taxon>Pseudomonadati</taxon>
        <taxon>Acidobacteriota</taxon>
        <taxon>Terriglobia</taxon>
        <taxon>Terriglobales</taxon>
        <taxon>Acidobacteriaceae</taxon>
        <taxon>Paracidobacterium</taxon>
    </lineage>
</organism>
<name>A0A372IRP6_9BACT</name>
<evidence type="ECO:0008006" key="4">
    <source>
        <dbReference type="Google" id="ProtNLM"/>
    </source>
</evidence>
<dbReference type="Proteomes" id="UP000264702">
    <property type="component" value="Unassembled WGS sequence"/>
</dbReference>
<proteinExistence type="predicted"/>
<sequence>MKLPLRIALLFAFALSLSVSPFAAHAWNKTSDADWQSAKLLSFGMEHWISNGGSQTNGHVDGNGNYSSTTTESTWGHNTYHVVLDDGKMLYFAERTLSFRWQRDPHFTENAMVRFSLKKDTLTVVDDSGREFKMKLVKRRIKE</sequence>
<protein>
    <recommendedName>
        <fullName evidence="4">Lipocalin-like domain-containing protein</fullName>
    </recommendedName>
</protein>
<feature type="chain" id="PRO_5016894312" description="Lipocalin-like domain-containing protein" evidence="1">
    <location>
        <begin position="24"/>
        <end position="143"/>
    </location>
</feature>
<dbReference type="RefSeq" id="WP_117298357.1">
    <property type="nucleotide sequence ID" value="NZ_QVQT02000002.1"/>
</dbReference>
<dbReference type="EMBL" id="QVQT01000002">
    <property type="protein sequence ID" value="RFU17607.1"/>
    <property type="molecule type" value="Genomic_DNA"/>
</dbReference>